<dbReference type="GO" id="GO:0005524">
    <property type="term" value="F:ATP binding"/>
    <property type="evidence" value="ECO:0007669"/>
    <property type="project" value="UniProtKB-KW"/>
</dbReference>
<dbReference type="Pfam" id="PF00005">
    <property type="entry name" value="ABC_tran"/>
    <property type="match status" value="2"/>
</dbReference>
<protein>
    <submittedName>
        <fullName evidence="9">ABC transporter ATP-binding protein</fullName>
    </submittedName>
</protein>
<dbReference type="InterPro" id="IPR027417">
    <property type="entry name" value="P-loop_NTPase"/>
</dbReference>
<dbReference type="InterPro" id="IPR050388">
    <property type="entry name" value="ABC_Ni/Peptide_Import"/>
</dbReference>
<keyword evidence="6 9" id="KW-0067">ATP-binding</keyword>
<dbReference type="InterPro" id="IPR017871">
    <property type="entry name" value="ABC_transporter-like_CS"/>
</dbReference>
<proteinExistence type="inferred from homology"/>
<comment type="caution">
    <text evidence="9">The sequence shown here is derived from an EMBL/GenBank/DDBJ whole genome shotgun (WGS) entry which is preliminary data.</text>
</comment>
<dbReference type="Pfam" id="PF08352">
    <property type="entry name" value="oligo_HPY"/>
    <property type="match status" value="2"/>
</dbReference>
<dbReference type="InterPro" id="IPR003593">
    <property type="entry name" value="AAA+_ATPase"/>
</dbReference>
<dbReference type="PANTHER" id="PTHR43297">
    <property type="entry name" value="OLIGOPEPTIDE TRANSPORT ATP-BINDING PROTEIN APPD"/>
    <property type="match status" value="1"/>
</dbReference>
<dbReference type="EMBL" id="VAWA01000007">
    <property type="protein sequence ID" value="TLP75860.1"/>
    <property type="molecule type" value="Genomic_DNA"/>
</dbReference>
<evidence type="ECO:0000256" key="1">
    <source>
        <dbReference type="ARBA" id="ARBA00004202"/>
    </source>
</evidence>
<evidence type="ECO:0000313" key="10">
    <source>
        <dbReference type="Proteomes" id="UP000306544"/>
    </source>
</evidence>
<evidence type="ECO:0000256" key="6">
    <source>
        <dbReference type="ARBA" id="ARBA00022840"/>
    </source>
</evidence>
<dbReference type="InterPro" id="IPR013563">
    <property type="entry name" value="Oligopep_ABC_C"/>
</dbReference>
<dbReference type="PROSITE" id="PS50893">
    <property type="entry name" value="ABC_TRANSPORTER_2"/>
    <property type="match status" value="2"/>
</dbReference>
<evidence type="ECO:0000256" key="3">
    <source>
        <dbReference type="ARBA" id="ARBA00022448"/>
    </source>
</evidence>
<dbReference type="GO" id="GO:0005886">
    <property type="term" value="C:plasma membrane"/>
    <property type="evidence" value="ECO:0007669"/>
    <property type="project" value="UniProtKB-SubCell"/>
</dbReference>
<keyword evidence="3" id="KW-0813">Transport</keyword>
<evidence type="ECO:0000256" key="4">
    <source>
        <dbReference type="ARBA" id="ARBA00022475"/>
    </source>
</evidence>
<dbReference type="CDD" id="cd03257">
    <property type="entry name" value="ABC_NikE_OppD_transporters"/>
    <property type="match status" value="2"/>
</dbReference>
<evidence type="ECO:0000256" key="7">
    <source>
        <dbReference type="ARBA" id="ARBA00023136"/>
    </source>
</evidence>
<accession>A0A5R9ABG7</accession>
<evidence type="ECO:0000313" key="9">
    <source>
        <dbReference type="EMBL" id="TLP75860.1"/>
    </source>
</evidence>
<evidence type="ECO:0000256" key="2">
    <source>
        <dbReference type="ARBA" id="ARBA00005417"/>
    </source>
</evidence>
<dbReference type="FunFam" id="3.40.50.300:FF:000016">
    <property type="entry name" value="Oligopeptide ABC transporter ATP-binding component"/>
    <property type="match status" value="2"/>
</dbReference>
<dbReference type="PROSITE" id="PS00211">
    <property type="entry name" value="ABC_TRANSPORTER_1"/>
    <property type="match status" value="2"/>
</dbReference>
<dbReference type="SUPFAM" id="SSF52540">
    <property type="entry name" value="P-loop containing nucleoside triphosphate hydrolases"/>
    <property type="match status" value="2"/>
</dbReference>
<comment type="subcellular location">
    <subcellularLocation>
        <location evidence="1">Cell membrane</location>
        <topology evidence="1">Peripheral membrane protein</topology>
    </subcellularLocation>
</comment>
<dbReference type="InterPro" id="IPR003439">
    <property type="entry name" value="ABC_transporter-like_ATP-bd"/>
</dbReference>
<keyword evidence="4" id="KW-1003">Cell membrane</keyword>
<dbReference type="NCBIfam" id="NF008453">
    <property type="entry name" value="PRK11308.1"/>
    <property type="match status" value="2"/>
</dbReference>
<dbReference type="PANTHER" id="PTHR43297:SF2">
    <property type="entry name" value="DIPEPTIDE TRANSPORT ATP-BINDING PROTEIN DPPD"/>
    <property type="match status" value="1"/>
</dbReference>
<dbReference type="Gene3D" id="3.40.50.300">
    <property type="entry name" value="P-loop containing nucleotide triphosphate hydrolases"/>
    <property type="match status" value="2"/>
</dbReference>
<feature type="domain" description="ABC transporter" evidence="8">
    <location>
        <begin position="315"/>
        <end position="558"/>
    </location>
</feature>
<evidence type="ECO:0000259" key="8">
    <source>
        <dbReference type="PROSITE" id="PS50893"/>
    </source>
</evidence>
<keyword evidence="7" id="KW-0472">Membrane</keyword>
<keyword evidence="5" id="KW-0547">Nucleotide-binding</keyword>
<evidence type="ECO:0000256" key="5">
    <source>
        <dbReference type="ARBA" id="ARBA00022741"/>
    </source>
</evidence>
<dbReference type="GO" id="GO:0015833">
    <property type="term" value="P:peptide transport"/>
    <property type="evidence" value="ECO:0007669"/>
    <property type="project" value="InterPro"/>
</dbReference>
<feature type="domain" description="ABC transporter" evidence="8">
    <location>
        <begin position="27"/>
        <end position="276"/>
    </location>
</feature>
<gene>
    <name evidence="9" type="ORF">FEF27_07390</name>
</gene>
<name>A0A5R9ABG7_9MICC</name>
<reference evidence="9 10" key="1">
    <citation type="submission" date="2019-05" db="EMBL/GenBank/DDBJ databases">
        <title>Nesterenkonia sp. GY239, isolated from the Southern Atlantic Ocean.</title>
        <authorList>
            <person name="Zhang G."/>
        </authorList>
    </citation>
    <scope>NUCLEOTIDE SEQUENCE [LARGE SCALE GENOMIC DNA]</scope>
    <source>
        <strain evidence="9 10">GY239</strain>
    </source>
</reference>
<dbReference type="Proteomes" id="UP000306544">
    <property type="component" value="Unassembled WGS sequence"/>
</dbReference>
<sequence length="586" mass="63382">MAYRSASPEAQEAVAEAATAKAPEAALSFQDVHVSFATEFSTVEAVKGVSFDVMPGEVVAVVGESGSGKSVTSAAAMGLVPKNGTVTGRIHLNGVEVTAMDAGQLRRLRGSEVSMVFQEPMTALNPVLRVSDQLKEAMEVHGVAFGKDALAKGVELLELVGIPDPARRISEYPHQFSGGQRQRIVIAMAIACNPSMIIADEPTTALDVTVQADILDLLRRLKEEINTAIMLITHNMGVVADMADRVVVMFQGQVVESGTAEEILLSPKHPYTRRLLEAMPKLHQKTVLDGPAVETAAPPEPVTPSDASATAETAIEARDLALAYKHRGKGIRVVEGVNFSVPRGEILGLVGESGSGKSTIAKAVLGLLEVDHGELLIRGRNLPALSRKERKAVRKDIGVVFQDPAASLDPRFPIGDIIAEPMVVHKVGSPKDRKERAAELLDAVKLPRSVTNRYPHELSGGQRQRISIARALSLSPSILIADEPTSALDVSVQARVLEMFIELQEQFEFACLFVTHDLAVVDQLANQIMVLEKGRVVEQGEKHQILREPRRDYTKRLLAAAPVPHPQEQRERREARHQLLAAQGLI</sequence>
<dbReference type="AlphaFoldDB" id="A0A5R9ABG7"/>
<dbReference type="OrthoDB" id="4008250at2"/>
<dbReference type="NCBIfam" id="NF007739">
    <property type="entry name" value="PRK10419.1"/>
    <property type="match status" value="2"/>
</dbReference>
<dbReference type="SMART" id="SM00382">
    <property type="entry name" value="AAA"/>
    <property type="match status" value="2"/>
</dbReference>
<dbReference type="GO" id="GO:0016887">
    <property type="term" value="F:ATP hydrolysis activity"/>
    <property type="evidence" value="ECO:0007669"/>
    <property type="project" value="InterPro"/>
</dbReference>
<keyword evidence="10" id="KW-1185">Reference proteome</keyword>
<organism evidence="9 10">
    <name type="scientific">Nesterenkonia sphaerica</name>
    <dbReference type="NCBI Taxonomy" id="1804988"/>
    <lineage>
        <taxon>Bacteria</taxon>
        <taxon>Bacillati</taxon>
        <taxon>Actinomycetota</taxon>
        <taxon>Actinomycetes</taxon>
        <taxon>Micrococcales</taxon>
        <taxon>Micrococcaceae</taxon>
        <taxon>Nesterenkonia</taxon>
    </lineage>
</organism>
<comment type="similarity">
    <text evidence="2">Belongs to the ABC transporter superfamily.</text>
</comment>